<accession>A0ABR3B3W5</accession>
<keyword evidence="3" id="KW-1185">Reference proteome</keyword>
<evidence type="ECO:0000313" key="2">
    <source>
        <dbReference type="EMBL" id="KAL0089958.1"/>
    </source>
</evidence>
<keyword evidence="1" id="KW-0732">Signal</keyword>
<reference evidence="2 3" key="1">
    <citation type="submission" date="2024-04" db="EMBL/GenBank/DDBJ databases">
        <title>Symmetric and asymmetric DNA N6-adenine methylation regulates different biological responses in Mucorales.</title>
        <authorList>
            <consortium name="Lawrence Berkeley National Laboratory"/>
            <person name="Lax C."/>
            <person name="Mondo S.J."/>
            <person name="Osorio-Concepcion M."/>
            <person name="Muszewska A."/>
            <person name="Corrochano-Luque M."/>
            <person name="Gutierrez G."/>
            <person name="Riley R."/>
            <person name="Lipzen A."/>
            <person name="Guo J."/>
            <person name="Hundley H."/>
            <person name="Amirebrahimi M."/>
            <person name="Ng V."/>
            <person name="Lorenzo-Gutierrez D."/>
            <person name="Binder U."/>
            <person name="Yang J."/>
            <person name="Song Y."/>
            <person name="Canovas D."/>
            <person name="Navarro E."/>
            <person name="Freitag M."/>
            <person name="Gabaldon T."/>
            <person name="Grigoriev I.V."/>
            <person name="Corrochano L.M."/>
            <person name="Nicolas F.E."/>
            <person name="Garre V."/>
        </authorList>
    </citation>
    <scope>NUCLEOTIDE SEQUENCE [LARGE SCALE GENOMIC DNA]</scope>
    <source>
        <strain evidence="2 3">L51</strain>
    </source>
</reference>
<dbReference type="Proteomes" id="UP001448207">
    <property type="component" value="Unassembled WGS sequence"/>
</dbReference>
<sequence>MPSVFRVSVFVSLVSLLYILVVYSQPLIYTHSTTPMATFQVVLRQGITGGIVGPVTEQVVEIRGDHNTASILHANLQPGSKTDYVTQTGNVSTQELQDALLILRNQLAELPLEEPTGSQDIYGQDVSIGFFSNDFQWQNGGPEGCNQGESSVQATPEQKEKFKALVKLVVGLGEQHALTAQA</sequence>
<feature type="signal peptide" evidence="1">
    <location>
        <begin position="1"/>
        <end position="24"/>
    </location>
</feature>
<protein>
    <submittedName>
        <fullName evidence="2">Uncharacterized protein</fullName>
    </submittedName>
</protein>
<comment type="caution">
    <text evidence="2">The sequence shown here is derived from an EMBL/GenBank/DDBJ whole genome shotgun (WGS) entry which is preliminary data.</text>
</comment>
<organism evidence="2 3">
    <name type="scientific">Phycomyces blakesleeanus</name>
    <dbReference type="NCBI Taxonomy" id="4837"/>
    <lineage>
        <taxon>Eukaryota</taxon>
        <taxon>Fungi</taxon>
        <taxon>Fungi incertae sedis</taxon>
        <taxon>Mucoromycota</taxon>
        <taxon>Mucoromycotina</taxon>
        <taxon>Mucoromycetes</taxon>
        <taxon>Mucorales</taxon>
        <taxon>Phycomycetaceae</taxon>
        <taxon>Phycomyces</taxon>
    </lineage>
</organism>
<evidence type="ECO:0000313" key="3">
    <source>
        <dbReference type="Proteomes" id="UP001448207"/>
    </source>
</evidence>
<gene>
    <name evidence="2" type="ORF">J3Q64DRAFT_1727682</name>
</gene>
<dbReference type="EMBL" id="JBCLYO010000004">
    <property type="protein sequence ID" value="KAL0089958.1"/>
    <property type="molecule type" value="Genomic_DNA"/>
</dbReference>
<feature type="chain" id="PRO_5045871559" evidence="1">
    <location>
        <begin position="25"/>
        <end position="182"/>
    </location>
</feature>
<name>A0ABR3B3W5_PHYBL</name>
<proteinExistence type="predicted"/>
<evidence type="ECO:0000256" key="1">
    <source>
        <dbReference type="SAM" id="SignalP"/>
    </source>
</evidence>